<gene>
    <name evidence="2" type="ORF">J0S82_016454</name>
</gene>
<dbReference type="EMBL" id="JAGFMF010011749">
    <property type="protein sequence ID" value="KAG8514229.1"/>
    <property type="molecule type" value="Genomic_DNA"/>
</dbReference>
<proteinExistence type="predicted"/>
<evidence type="ECO:0000313" key="2">
    <source>
        <dbReference type="EMBL" id="KAG8514229.1"/>
    </source>
</evidence>
<keyword evidence="3" id="KW-1185">Reference proteome</keyword>
<protein>
    <submittedName>
        <fullName evidence="2">Uncharacterized protein</fullName>
    </submittedName>
</protein>
<accession>A0A8J6A2F6</accession>
<dbReference type="AlphaFoldDB" id="A0A8J6A2F6"/>
<comment type="caution">
    <text evidence="2">The sequence shown here is derived from an EMBL/GenBank/DDBJ whole genome shotgun (WGS) entry which is preliminary data.</text>
</comment>
<evidence type="ECO:0000256" key="1">
    <source>
        <dbReference type="SAM" id="MobiDB-lite"/>
    </source>
</evidence>
<organism evidence="2 3">
    <name type="scientific">Galemys pyrenaicus</name>
    <name type="common">Iberian desman</name>
    <name type="synonym">Pyrenean desman</name>
    <dbReference type="NCBI Taxonomy" id="202257"/>
    <lineage>
        <taxon>Eukaryota</taxon>
        <taxon>Metazoa</taxon>
        <taxon>Chordata</taxon>
        <taxon>Craniata</taxon>
        <taxon>Vertebrata</taxon>
        <taxon>Euteleostomi</taxon>
        <taxon>Mammalia</taxon>
        <taxon>Eutheria</taxon>
        <taxon>Laurasiatheria</taxon>
        <taxon>Eulipotyphla</taxon>
        <taxon>Talpidae</taxon>
        <taxon>Galemys</taxon>
    </lineage>
</organism>
<sequence>NSTPTKGKVMTSTHKSEEDLEEATGSMFIVATENSADVNLMFSRNRAVCCHHRSHPIMVPKHIWWLLTPQLSASLSQRHLTLPASMTVGNTTFLCALWCLPCLKQHEAPSVCLMSNTHGRAFLISTSTEILKGAEKNEKASAAKAMTEEEFQAEWVS</sequence>
<feature type="region of interest" description="Disordered" evidence="1">
    <location>
        <begin position="1"/>
        <end position="20"/>
    </location>
</feature>
<feature type="compositionally biased region" description="Polar residues" evidence="1">
    <location>
        <begin position="1"/>
        <end position="13"/>
    </location>
</feature>
<dbReference type="Proteomes" id="UP000700334">
    <property type="component" value="Unassembled WGS sequence"/>
</dbReference>
<evidence type="ECO:0000313" key="3">
    <source>
        <dbReference type="Proteomes" id="UP000700334"/>
    </source>
</evidence>
<name>A0A8J6A2F6_GALPY</name>
<feature type="non-terminal residue" evidence="2">
    <location>
        <position position="157"/>
    </location>
</feature>
<reference evidence="2" key="1">
    <citation type="journal article" date="2021" name="Evol. Appl.">
        <title>The genome of the Pyrenean desman and the effects of bottlenecks and inbreeding on the genomic landscape of an endangered species.</title>
        <authorList>
            <person name="Escoda L."/>
            <person name="Castresana J."/>
        </authorList>
    </citation>
    <scope>NUCLEOTIDE SEQUENCE</scope>
    <source>
        <strain evidence="2">IBE-C5619</strain>
    </source>
</reference>